<feature type="domain" description="Secretion system C-terminal sorting" evidence="3">
    <location>
        <begin position="719"/>
        <end position="780"/>
    </location>
</feature>
<dbReference type="NCBIfam" id="TIGR04183">
    <property type="entry name" value="Por_Secre_tail"/>
    <property type="match status" value="1"/>
</dbReference>
<feature type="domain" description="GEVED" evidence="4">
    <location>
        <begin position="603"/>
        <end position="701"/>
    </location>
</feature>
<feature type="domain" description="GEVED" evidence="4">
    <location>
        <begin position="348"/>
        <end position="434"/>
    </location>
</feature>
<dbReference type="Pfam" id="PF20009">
    <property type="entry name" value="GEVED"/>
    <property type="match status" value="2"/>
</dbReference>
<dbReference type="SUPFAM" id="SSF49265">
    <property type="entry name" value="Fibronectin type III"/>
    <property type="match status" value="1"/>
</dbReference>
<evidence type="ECO:0000259" key="3">
    <source>
        <dbReference type="Pfam" id="PF18962"/>
    </source>
</evidence>
<protein>
    <submittedName>
        <fullName evidence="5">T9SS type A sorting domain-containing protein</fullName>
    </submittedName>
</protein>
<keyword evidence="6" id="KW-1185">Reference proteome</keyword>
<dbReference type="Pfam" id="PF18962">
    <property type="entry name" value="Por_Secre_tail"/>
    <property type="match status" value="1"/>
</dbReference>
<evidence type="ECO:0000313" key="5">
    <source>
        <dbReference type="EMBL" id="UOE40403.1"/>
    </source>
</evidence>
<accession>A0ABY4BMH3</accession>
<evidence type="ECO:0000313" key="6">
    <source>
        <dbReference type="Proteomes" id="UP000831460"/>
    </source>
</evidence>
<dbReference type="Proteomes" id="UP000831460">
    <property type="component" value="Chromosome"/>
</dbReference>
<dbReference type="InterPro" id="IPR036116">
    <property type="entry name" value="FN3_sf"/>
</dbReference>
<evidence type="ECO:0000256" key="1">
    <source>
        <dbReference type="ARBA" id="ARBA00022729"/>
    </source>
</evidence>
<evidence type="ECO:0000259" key="4">
    <source>
        <dbReference type="Pfam" id="PF20009"/>
    </source>
</evidence>
<feature type="signal peptide" evidence="2">
    <location>
        <begin position="1"/>
        <end position="18"/>
    </location>
</feature>
<keyword evidence="1 2" id="KW-0732">Signal</keyword>
<dbReference type="EMBL" id="CP094532">
    <property type="protein sequence ID" value="UOE40403.1"/>
    <property type="molecule type" value="Genomic_DNA"/>
</dbReference>
<organism evidence="5 6">
    <name type="scientific">Chryseobacterium suipulveris</name>
    <dbReference type="NCBI Taxonomy" id="2929800"/>
    <lineage>
        <taxon>Bacteria</taxon>
        <taxon>Pseudomonadati</taxon>
        <taxon>Bacteroidota</taxon>
        <taxon>Flavobacteriia</taxon>
        <taxon>Flavobacteriales</taxon>
        <taxon>Weeksellaceae</taxon>
        <taxon>Chryseobacterium group</taxon>
        <taxon>Chryseobacterium</taxon>
    </lineage>
</organism>
<name>A0ABY4BMH3_9FLAO</name>
<dbReference type="RefSeq" id="WP_243548427.1">
    <property type="nucleotide sequence ID" value="NZ_CP094532.1"/>
</dbReference>
<dbReference type="InterPro" id="IPR026444">
    <property type="entry name" value="Secre_tail"/>
</dbReference>
<dbReference type="InterPro" id="IPR045474">
    <property type="entry name" value="GEVED"/>
</dbReference>
<feature type="chain" id="PRO_5046367961" evidence="2">
    <location>
        <begin position="19"/>
        <end position="787"/>
    </location>
</feature>
<evidence type="ECO:0000256" key="2">
    <source>
        <dbReference type="SAM" id="SignalP"/>
    </source>
</evidence>
<proteinExistence type="predicted"/>
<sequence>MKKLLLSMLMALGIGAHAQYSYIGDFEDPGYNTTTYKQFGGGSRTTAAACNGVNGGQLAISSTVTQTGFMVDLSTISQSGNGQKVDVSVHYKKAATITGTLNLAYFIYNPEANNWSIMTFGTPAVLNATAITTCATLTGTIPSGSLQPGKVYGVGVWFVRSGTTTGNIFVDDINISQEVVTTPPVCASLTYPANGATVSGGNVNFQWNAVPTAVGYKLKVGTASGGNNILDIDVQGATHYDATIPVNGSYFASVTPHNLAGDATGCSEITFSTNSSISYCGPIVSTAPAATYPISSVAVNGGAAHTSSATVGSPAYEDFSSTVFNVTGANNMTLAVQGTGLGTNRFGMSVFVDWNNNGSFNDAGEQYFTTAPFVGGTGATVSLSGTIAVPDGITGDRRMRIKYNFNSSTTSVTTALSDPCGDIGNGQVEDYTLNITPPATAPACTTVTAPTEGSMISANTTFTWTAAPNASGYKLYLGTTAGGTEILNGTLVTGTSYSTLLTNGTTYYLKVVPTNSVGDAAGCTEVSFTAGPLSYCSPTPGYSTVEPTTNVTFAGINNTTSNVVGGTPAYEQFLNLTAQVVPGNSYPISLNANTDGASFRHCFSVFIDWNQDGDFNDAGEKYFTDAANFIHVLGSDGIAGTPATGTIAVPADAKFGVTRMRVKSAYYGTAGPNTEPNLTNWGNACVTTGSSFGQVEDYTVNVIDPSLAVSTANKDRVSVYPNPFHDVLKISDVKGVKSITITDVSGRTVKNMKPSTELNLSSLNAGLYIVTLHMEDGSVKTVKAIKK</sequence>
<reference evidence="5 6" key="1">
    <citation type="submission" date="2022-03" db="EMBL/GenBank/DDBJ databases">
        <title>Chryseobacterium sp. isolated from particulate matters in swine house.</title>
        <authorList>
            <person name="Won M."/>
            <person name="Kim S.-J."/>
            <person name="Kwon S.-W."/>
        </authorList>
    </citation>
    <scope>NUCLEOTIDE SEQUENCE [LARGE SCALE GENOMIC DNA]</scope>
    <source>
        <strain evidence="5 6">SC2-2</strain>
    </source>
</reference>
<dbReference type="InterPro" id="IPR013783">
    <property type="entry name" value="Ig-like_fold"/>
</dbReference>
<gene>
    <name evidence="5" type="ORF">MTP09_10860</name>
</gene>
<dbReference type="Gene3D" id="2.60.40.10">
    <property type="entry name" value="Immunoglobulins"/>
    <property type="match status" value="2"/>
</dbReference>